<feature type="transmembrane region" description="Helical" evidence="13">
    <location>
        <begin position="134"/>
        <end position="151"/>
    </location>
</feature>
<keyword evidence="8 13" id="KW-0812">Transmembrane</keyword>
<sequence>MNRDLTKGSIARGMLLFALPMIAGDLLQQLYNMTDTLIVGQALGKDALAAVGSAYALMTFLTSIFLGMSMGAGAYFSICYGRKDQTSLKKGCAQAFVLIMAIAVVINITVYAGMDPILHFLAVPDQIYTGMRLYLSWIFAGILATSLYNFFACSLRAIGNSIVPLWFLAISTVMNIILDLLFVLVFHQGIAGAAIATIIAQYVSGIGILLYTITKEKELLPARSDFHPDPAVLKEIWNQSFLTCAQQSCMNFGILLVQRLVDSFGPVTMAAFAAAVKIDTFAYLPVQDFGNAFSTYIAQNYGAGNTDRVRRGIHTSLVISTLFSAILSVLVVVNAPFLMKVFISASETEVIASGVHYLHIEGAFYVGIGCLFLLYGLYRAIDRPGISLVLTIISLGLRVVLAYVFAPIFQETGIWAAIPIGWILADIAGLCYYKIHQDHLLQVPGTVSTAA</sequence>
<dbReference type="Pfam" id="PF01554">
    <property type="entry name" value="MatE"/>
    <property type="match status" value="2"/>
</dbReference>
<feature type="transmembrane region" description="Helical" evidence="13">
    <location>
        <begin position="412"/>
        <end position="433"/>
    </location>
</feature>
<keyword evidence="6" id="KW-0050">Antiport</keyword>
<evidence type="ECO:0000256" key="9">
    <source>
        <dbReference type="ARBA" id="ARBA00022989"/>
    </source>
</evidence>
<keyword evidence="7" id="KW-1003">Cell membrane</keyword>
<comment type="caution">
    <text evidence="14">The sequence shown here is derived from an EMBL/GenBank/DDBJ whole genome shotgun (WGS) entry which is preliminary data.</text>
</comment>
<comment type="similarity">
    <text evidence="3">Belongs to the multi antimicrobial extrusion (MATE) (TC 2.A.66.1) family.</text>
</comment>
<dbReference type="AlphaFoldDB" id="A0A6L5X996"/>
<evidence type="ECO:0000256" key="2">
    <source>
        <dbReference type="ARBA" id="ARBA00004651"/>
    </source>
</evidence>
<gene>
    <name evidence="14" type="ORF">FYJ35_08305</name>
</gene>
<dbReference type="InterPro" id="IPR048279">
    <property type="entry name" value="MdtK-like"/>
</dbReference>
<dbReference type="EMBL" id="VULZ01000008">
    <property type="protein sequence ID" value="MSS15042.1"/>
    <property type="molecule type" value="Genomic_DNA"/>
</dbReference>
<feature type="transmembrane region" description="Helical" evidence="13">
    <location>
        <begin position="190"/>
        <end position="213"/>
    </location>
</feature>
<keyword evidence="5" id="KW-0813">Transport</keyword>
<feature type="transmembrane region" description="Helical" evidence="13">
    <location>
        <begin position="163"/>
        <end position="184"/>
    </location>
</feature>
<feature type="transmembrane region" description="Helical" evidence="13">
    <location>
        <begin position="51"/>
        <end position="80"/>
    </location>
</feature>
<evidence type="ECO:0000256" key="10">
    <source>
        <dbReference type="ARBA" id="ARBA00023065"/>
    </source>
</evidence>
<evidence type="ECO:0000256" key="7">
    <source>
        <dbReference type="ARBA" id="ARBA00022475"/>
    </source>
</evidence>
<dbReference type="PIRSF" id="PIRSF006603">
    <property type="entry name" value="DinF"/>
    <property type="match status" value="1"/>
</dbReference>
<comment type="function">
    <text evidence="1">Multidrug efflux pump.</text>
</comment>
<keyword evidence="9 13" id="KW-1133">Transmembrane helix</keyword>
<comment type="subcellular location">
    <subcellularLocation>
        <location evidence="2">Cell membrane</location>
        <topology evidence="2">Multi-pass membrane protein</topology>
    </subcellularLocation>
</comment>
<dbReference type="GO" id="GO:0005886">
    <property type="term" value="C:plasma membrane"/>
    <property type="evidence" value="ECO:0007669"/>
    <property type="project" value="UniProtKB-SubCell"/>
</dbReference>
<dbReference type="GO" id="GO:0015297">
    <property type="term" value="F:antiporter activity"/>
    <property type="evidence" value="ECO:0007669"/>
    <property type="project" value="UniProtKB-KW"/>
</dbReference>
<organism evidence="14 15">
    <name type="scientific">Porcincola intestinalis</name>
    <dbReference type="NCBI Taxonomy" id="2606632"/>
    <lineage>
        <taxon>Bacteria</taxon>
        <taxon>Bacillati</taxon>
        <taxon>Bacillota</taxon>
        <taxon>Clostridia</taxon>
        <taxon>Lachnospirales</taxon>
        <taxon>Lachnospiraceae</taxon>
        <taxon>Porcincola</taxon>
    </lineage>
</organism>
<keyword evidence="10" id="KW-0406">Ion transport</keyword>
<evidence type="ECO:0000256" key="13">
    <source>
        <dbReference type="SAM" id="Phobius"/>
    </source>
</evidence>
<reference evidence="14 15" key="1">
    <citation type="submission" date="2019-08" db="EMBL/GenBank/DDBJ databases">
        <title>In-depth cultivation of the pig gut microbiome towards novel bacterial diversity and tailored functional studies.</title>
        <authorList>
            <person name="Wylensek D."/>
            <person name="Hitch T.C.A."/>
            <person name="Clavel T."/>
        </authorList>
    </citation>
    <scope>NUCLEOTIDE SEQUENCE [LARGE SCALE GENOMIC DNA]</scope>
    <source>
        <strain evidence="14 15">Oil+RF-744-WCA-WT-11</strain>
    </source>
</reference>
<dbReference type="GO" id="GO:0042910">
    <property type="term" value="F:xenobiotic transmembrane transporter activity"/>
    <property type="evidence" value="ECO:0007669"/>
    <property type="project" value="InterPro"/>
</dbReference>
<evidence type="ECO:0000256" key="1">
    <source>
        <dbReference type="ARBA" id="ARBA00003408"/>
    </source>
</evidence>
<evidence type="ECO:0000256" key="11">
    <source>
        <dbReference type="ARBA" id="ARBA00023136"/>
    </source>
</evidence>
<dbReference type="PANTHER" id="PTHR43298:SF2">
    <property type="entry name" value="FMN_FAD EXPORTER YEEO-RELATED"/>
    <property type="match status" value="1"/>
</dbReference>
<dbReference type="CDD" id="cd13138">
    <property type="entry name" value="MATE_yoeA_like"/>
    <property type="match status" value="1"/>
</dbReference>
<dbReference type="InterPro" id="IPR050222">
    <property type="entry name" value="MATE_MdtK"/>
</dbReference>
<evidence type="ECO:0000256" key="12">
    <source>
        <dbReference type="ARBA" id="ARBA00031636"/>
    </source>
</evidence>
<evidence type="ECO:0000313" key="14">
    <source>
        <dbReference type="EMBL" id="MSS15042.1"/>
    </source>
</evidence>
<protein>
    <recommendedName>
        <fullName evidence="4">Probable multidrug resistance protein NorM</fullName>
    </recommendedName>
    <alternativeName>
        <fullName evidence="12">Multidrug-efflux transporter</fullName>
    </alternativeName>
</protein>
<accession>A0A6L5X996</accession>
<evidence type="ECO:0000256" key="5">
    <source>
        <dbReference type="ARBA" id="ARBA00022448"/>
    </source>
</evidence>
<feature type="transmembrane region" description="Helical" evidence="13">
    <location>
        <begin position="385"/>
        <end position="406"/>
    </location>
</feature>
<feature type="transmembrane region" description="Helical" evidence="13">
    <location>
        <begin position="12"/>
        <end position="31"/>
    </location>
</feature>
<feature type="transmembrane region" description="Helical" evidence="13">
    <location>
        <begin position="317"/>
        <end position="337"/>
    </location>
</feature>
<dbReference type="GO" id="GO:0006811">
    <property type="term" value="P:monoatomic ion transport"/>
    <property type="evidence" value="ECO:0007669"/>
    <property type="project" value="UniProtKB-KW"/>
</dbReference>
<keyword evidence="15" id="KW-1185">Reference proteome</keyword>
<evidence type="ECO:0000256" key="6">
    <source>
        <dbReference type="ARBA" id="ARBA00022449"/>
    </source>
</evidence>
<dbReference type="InterPro" id="IPR002528">
    <property type="entry name" value="MATE_fam"/>
</dbReference>
<evidence type="ECO:0000256" key="3">
    <source>
        <dbReference type="ARBA" id="ARBA00010199"/>
    </source>
</evidence>
<dbReference type="RefSeq" id="WP_154525492.1">
    <property type="nucleotide sequence ID" value="NZ_VULZ01000008.1"/>
</dbReference>
<feature type="transmembrane region" description="Helical" evidence="13">
    <location>
        <begin position="92"/>
        <end position="114"/>
    </location>
</feature>
<evidence type="ECO:0000313" key="15">
    <source>
        <dbReference type="Proteomes" id="UP000481852"/>
    </source>
</evidence>
<proteinExistence type="inferred from homology"/>
<feature type="transmembrane region" description="Helical" evidence="13">
    <location>
        <begin position="357"/>
        <end position="378"/>
    </location>
</feature>
<dbReference type="NCBIfam" id="TIGR00797">
    <property type="entry name" value="matE"/>
    <property type="match status" value="1"/>
</dbReference>
<dbReference type="PANTHER" id="PTHR43298">
    <property type="entry name" value="MULTIDRUG RESISTANCE PROTEIN NORM-RELATED"/>
    <property type="match status" value="1"/>
</dbReference>
<keyword evidence="11 13" id="KW-0472">Membrane</keyword>
<evidence type="ECO:0000256" key="4">
    <source>
        <dbReference type="ARBA" id="ARBA00020268"/>
    </source>
</evidence>
<name>A0A6L5X996_9FIRM</name>
<dbReference type="Proteomes" id="UP000481852">
    <property type="component" value="Unassembled WGS sequence"/>
</dbReference>
<evidence type="ECO:0000256" key="8">
    <source>
        <dbReference type="ARBA" id="ARBA00022692"/>
    </source>
</evidence>